<dbReference type="OrthoDB" id="9804774at2"/>
<dbReference type="Gene3D" id="3.40.50.720">
    <property type="entry name" value="NAD(P)-binding Rossmann-like Domain"/>
    <property type="match status" value="1"/>
</dbReference>
<organism evidence="2 3">
    <name type="scientific">Oleomonas cavernae</name>
    <dbReference type="NCBI Taxonomy" id="2320859"/>
    <lineage>
        <taxon>Bacteria</taxon>
        <taxon>Pseudomonadati</taxon>
        <taxon>Pseudomonadota</taxon>
        <taxon>Alphaproteobacteria</taxon>
        <taxon>Acetobacterales</taxon>
        <taxon>Acetobacteraceae</taxon>
        <taxon>Oleomonas</taxon>
    </lineage>
</organism>
<dbReference type="InterPro" id="IPR036291">
    <property type="entry name" value="NAD(P)-bd_dom_sf"/>
</dbReference>
<keyword evidence="2" id="KW-0560">Oxidoreductase</keyword>
<sequence>MSMFDLTGQVALVTGSTRGIGHAIAAAFAAQGALAIVSGRDPAGTEAAAAAINAAGYPGKAIGIAGDVGLKPDMERLVSEAEAKAGPIDILVCNAAVNGYLGPITGIGDDQFRRILEHNLLSPLWLAALVAPGMKERKKGSIIIISSVGGIVPSTILGAYGVSKAADLHLARTLATELGPSGIRVNCIAPGVVRTDFSRKLWENPMIAEMVEQRCPMRRLGETEDITGAAVYLASDASRFMTGQALVLDGGASLGGI</sequence>
<evidence type="ECO:0000313" key="2">
    <source>
        <dbReference type="EMBL" id="RJF89296.1"/>
    </source>
</evidence>
<comment type="similarity">
    <text evidence="1">Belongs to the short-chain dehydrogenases/reductases (SDR) family.</text>
</comment>
<dbReference type="InterPro" id="IPR002347">
    <property type="entry name" value="SDR_fam"/>
</dbReference>
<gene>
    <name evidence="2" type="ORF">D3874_21905</name>
</gene>
<name>A0A418WGW7_9PROT</name>
<dbReference type="PROSITE" id="PS00061">
    <property type="entry name" value="ADH_SHORT"/>
    <property type="match status" value="1"/>
</dbReference>
<accession>A0A418WGW7</accession>
<proteinExistence type="inferred from homology"/>
<comment type="caution">
    <text evidence="2">The sequence shown here is derived from an EMBL/GenBank/DDBJ whole genome shotgun (WGS) entry which is preliminary data.</text>
</comment>
<dbReference type="CDD" id="cd05233">
    <property type="entry name" value="SDR_c"/>
    <property type="match status" value="1"/>
</dbReference>
<evidence type="ECO:0000256" key="1">
    <source>
        <dbReference type="ARBA" id="ARBA00006484"/>
    </source>
</evidence>
<dbReference type="EMBL" id="QYUK01000011">
    <property type="protein sequence ID" value="RJF89296.1"/>
    <property type="molecule type" value="Genomic_DNA"/>
</dbReference>
<dbReference type="Proteomes" id="UP000284605">
    <property type="component" value="Unassembled WGS sequence"/>
</dbReference>
<evidence type="ECO:0000313" key="3">
    <source>
        <dbReference type="Proteomes" id="UP000284605"/>
    </source>
</evidence>
<dbReference type="Pfam" id="PF13561">
    <property type="entry name" value="adh_short_C2"/>
    <property type="match status" value="1"/>
</dbReference>
<dbReference type="EC" id="1.1.1.47" evidence="2"/>
<reference evidence="2 3" key="1">
    <citation type="submission" date="2018-09" db="EMBL/GenBank/DDBJ databases">
        <authorList>
            <person name="Zhu H."/>
        </authorList>
    </citation>
    <scope>NUCLEOTIDE SEQUENCE [LARGE SCALE GENOMIC DNA]</scope>
    <source>
        <strain evidence="2 3">K1W22B-8</strain>
    </source>
</reference>
<dbReference type="SUPFAM" id="SSF51735">
    <property type="entry name" value="NAD(P)-binding Rossmann-fold domains"/>
    <property type="match status" value="1"/>
</dbReference>
<dbReference type="PRINTS" id="PR00080">
    <property type="entry name" value="SDRFAMILY"/>
</dbReference>
<dbReference type="GO" id="GO:0047936">
    <property type="term" value="F:glucose 1-dehydrogenase [NAD(P)+] activity"/>
    <property type="evidence" value="ECO:0007669"/>
    <property type="project" value="UniProtKB-EC"/>
</dbReference>
<protein>
    <submittedName>
        <fullName evidence="2">Glucose 1-dehydrogenase</fullName>
        <ecNumber evidence="2">1.1.1.47</ecNumber>
    </submittedName>
</protein>
<dbReference type="AlphaFoldDB" id="A0A418WGW7"/>
<dbReference type="InterPro" id="IPR020904">
    <property type="entry name" value="Sc_DH/Rdtase_CS"/>
</dbReference>
<dbReference type="PANTHER" id="PTHR43943:SF2">
    <property type="entry name" value="DEHYDROGENASE_REDUCTASE 4"/>
    <property type="match status" value="1"/>
</dbReference>
<keyword evidence="3" id="KW-1185">Reference proteome</keyword>
<dbReference type="FunFam" id="3.40.50.720:FF:000084">
    <property type="entry name" value="Short-chain dehydrogenase reductase"/>
    <property type="match status" value="1"/>
</dbReference>
<dbReference type="PRINTS" id="PR00081">
    <property type="entry name" value="GDHRDH"/>
</dbReference>
<dbReference type="PANTHER" id="PTHR43943">
    <property type="entry name" value="DEHYDROGENASE/REDUCTASE (SDR FAMILY) MEMBER 4"/>
    <property type="match status" value="1"/>
</dbReference>
<dbReference type="NCBIfam" id="NF005559">
    <property type="entry name" value="PRK07231.1"/>
    <property type="match status" value="1"/>
</dbReference>
<dbReference type="RefSeq" id="WP_119780899.1">
    <property type="nucleotide sequence ID" value="NZ_QYUK01000011.1"/>
</dbReference>